<name>A0A8S9Z8X7_9TREM</name>
<dbReference type="EMBL" id="JTDE01000828">
    <property type="protein sequence ID" value="KAF7260248.1"/>
    <property type="molecule type" value="Genomic_DNA"/>
</dbReference>
<evidence type="ECO:0000313" key="2">
    <source>
        <dbReference type="Proteomes" id="UP000822476"/>
    </source>
</evidence>
<dbReference type="AlphaFoldDB" id="A0A8S9Z8X7"/>
<sequence length="88" mass="10235">MGFELGTTHIMNSPLIHRYCMNIYLHEPVKKILSSEHAVHDSPKQCCLVSPITAYQHSKRLAIFWQPPEFSAVYSEKLNLFPLFKFID</sequence>
<proteinExistence type="predicted"/>
<gene>
    <name evidence="1" type="ORF">EG68_02553</name>
</gene>
<comment type="caution">
    <text evidence="1">The sequence shown here is derived from an EMBL/GenBank/DDBJ whole genome shotgun (WGS) entry which is preliminary data.</text>
</comment>
<dbReference type="Proteomes" id="UP000822476">
    <property type="component" value="Unassembled WGS sequence"/>
</dbReference>
<protein>
    <submittedName>
        <fullName evidence="1">Uncharacterized protein</fullName>
    </submittedName>
</protein>
<accession>A0A8S9Z8X7</accession>
<organism evidence="1 2">
    <name type="scientific">Paragonimus skrjabini miyazakii</name>
    <dbReference type="NCBI Taxonomy" id="59628"/>
    <lineage>
        <taxon>Eukaryota</taxon>
        <taxon>Metazoa</taxon>
        <taxon>Spiralia</taxon>
        <taxon>Lophotrochozoa</taxon>
        <taxon>Platyhelminthes</taxon>
        <taxon>Trematoda</taxon>
        <taxon>Digenea</taxon>
        <taxon>Plagiorchiida</taxon>
        <taxon>Troglotremata</taxon>
        <taxon>Troglotrematidae</taxon>
        <taxon>Paragonimus</taxon>
    </lineage>
</organism>
<reference evidence="1" key="1">
    <citation type="submission" date="2019-07" db="EMBL/GenBank/DDBJ databases">
        <title>Annotation for the trematode Paragonimus miyazaki's.</title>
        <authorList>
            <person name="Choi Y.-J."/>
        </authorList>
    </citation>
    <scope>NUCLEOTIDE SEQUENCE</scope>
    <source>
        <strain evidence="1">Japan</strain>
    </source>
</reference>
<keyword evidence="2" id="KW-1185">Reference proteome</keyword>
<evidence type="ECO:0000313" key="1">
    <source>
        <dbReference type="EMBL" id="KAF7260248.1"/>
    </source>
</evidence>